<sequence length="212" mass="22661">MTVRVLLLDDEELVRGGLRLILESDPDIEVVAEAGDGTGVLDLVSRHRPDVVLTDIQMPHVDGLQVTAKVTALPDAPVVVVLTTFDLDEYVHTALRSGAAGFLLKDIPPRELVHAVHVVARGEAMISPKVTKRLLTHFTRGSAEALDRVGTLTDRERDVALAVGRGLSNSRIAAELYLSESTVKVHLGHAMAKLGAGNRTQVAIAVHDAGLV</sequence>
<dbReference type="PANTHER" id="PTHR43214:SF24">
    <property type="entry name" value="TRANSCRIPTIONAL REGULATORY PROTEIN NARL-RELATED"/>
    <property type="match status" value="1"/>
</dbReference>
<dbReference type="InterPro" id="IPR058245">
    <property type="entry name" value="NreC/VraR/RcsB-like_REC"/>
</dbReference>
<feature type="modified residue" description="4-aspartylphosphate" evidence="5">
    <location>
        <position position="55"/>
    </location>
</feature>
<keyword evidence="3 8" id="KW-0238">DNA-binding</keyword>
<dbReference type="PRINTS" id="PR00038">
    <property type="entry name" value="HTHLUXR"/>
</dbReference>
<evidence type="ECO:0000313" key="9">
    <source>
        <dbReference type="Proteomes" id="UP000549616"/>
    </source>
</evidence>
<dbReference type="InterPro" id="IPR001789">
    <property type="entry name" value="Sig_transdc_resp-reg_receiver"/>
</dbReference>
<comment type="caution">
    <text evidence="8">The sequence shown here is derived from an EMBL/GenBank/DDBJ whole genome shotgun (WGS) entry which is preliminary data.</text>
</comment>
<dbReference type="InterPro" id="IPR011006">
    <property type="entry name" value="CheY-like_superfamily"/>
</dbReference>
<dbReference type="CDD" id="cd17535">
    <property type="entry name" value="REC_NarL-like"/>
    <property type="match status" value="1"/>
</dbReference>
<evidence type="ECO:0000256" key="2">
    <source>
        <dbReference type="ARBA" id="ARBA00023015"/>
    </source>
</evidence>
<dbReference type="InterPro" id="IPR000792">
    <property type="entry name" value="Tscrpt_reg_LuxR_C"/>
</dbReference>
<evidence type="ECO:0000256" key="5">
    <source>
        <dbReference type="PROSITE-ProRule" id="PRU00169"/>
    </source>
</evidence>
<dbReference type="InterPro" id="IPR016032">
    <property type="entry name" value="Sig_transdc_resp-reg_C-effctor"/>
</dbReference>
<dbReference type="Pfam" id="PF00072">
    <property type="entry name" value="Response_reg"/>
    <property type="match status" value="1"/>
</dbReference>
<dbReference type="EMBL" id="JACCFK010000001">
    <property type="protein sequence ID" value="NYI88924.1"/>
    <property type="molecule type" value="Genomic_DNA"/>
</dbReference>
<dbReference type="SMART" id="SM00448">
    <property type="entry name" value="REC"/>
    <property type="match status" value="1"/>
</dbReference>
<proteinExistence type="predicted"/>
<protein>
    <submittedName>
        <fullName evidence="8">DNA-binding NarL/FixJ family response regulator</fullName>
    </submittedName>
</protein>
<dbReference type="InterPro" id="IPR039420">
    <property type="entry name" value="WalR-like"/>
</dbReference>
<evidence type="ECO:0000259" key="7">
    <source>
        <dbReference type="PROSITE" id="PS50110"/>
    </source>
</evidence>
<dbReference type="SMART" id="SM00421">
    <property type="entry name" value="HTH_LUXR"/>
    <property type="match status" value="1"/>
</dbReference>
<dbReference type="RefSeq" id="WP_179773092.1">
    <property type="nucleotide sequence ID" value="NZ_JACCFK010000001.1"/>
</dbReference>
<evidence type="ECO:0000259" key="6">
    <source>
        <dbReference type="PROSITE" id="PS50043"/>
    </source>
</evidence>
<dbReference type="PROSITE" id="PS50110">
    <property type="entry name" value="RESPONSE_REGULATORY"/>
    <property type="match status" value="1"/>
</dbReference>
<keyword evidence="9" id="KW-1185">Reference proteome</keyword>
<dbReference type="Proteomes" id="UP000549616">
    <property type="component" value="Unassembled WGS sequence"/>
</dbReference>
<dbReference type="Pfam" id="PF00196">
    <property type="entry name" value="GerE"/>
    <property type="match status" value="1"/>
</dbReference>
<evidence type="ECO:0000313" key="8">
    <source>
        <dbReference type="EMBL" id="NYI88924.1"/>
    </source>
</evidence>
<keyword evidence="4" id="KW-0804">Transcription</keyword>
<keyword evidence="1 5" id="KW-0597">Phosphoprotein</keyword>
<reference evidence="8 9" key="1">
    <citation type="submission" date="2020-07" db="EMBL/GenBank/DDBJ databases">
        <title>Sequencing the genomes of 1000 actinobacteria strains.</title>
        <authorList>
            <person name="Klenk H.-P."/>
        </authorList>
    </citation>
    <scope>NUCLEOTIDE SEQUENCE [LARGE SCALE GENOMIC DNA]</scope>
    <source>
        <strain evidence="8 9">DSM 104006</strain>
    </source>
</reference>
<dbReference type="GO" id="GO:0000160">
    <property type="term" value="P:phosphorelay signal transduction system"/>
    <property type="evidence" value="ECO:0007669"/>
    <property type="project" value="InterPro"/>
</dbReference>
<dbReference type="SUPFAM" id="SSF52172">
    <property type="entry name" value="CheY-like"/>
    <property type="match status" value="1"/>
</dbReference>
<feature type="domain" description="HTH luxR-type" evidence="6">
    <location>
        <begin position="145"/>
        <end position="210"/>
    </location>
</feature>
<dbReference type="AlphaFoldDB" id="A0A853B282"/>
<feature type="domain" description="Response regulatory" evidence="7">
    <location>
        <begin position="4"/>
        <end position="120"/>
    </location>
</feature>
<keyword evidence="2" id="KW-0805">Transcription regulation</keyword>
<dbReference type="GO" id="GO:0003677">
    <property type="term" value="F:DNA binding"/>
    <property type="evidence" value="ECO:0007669"/>
    <property type="project" value="UniProtKB-KW"/>
</dbReference>
<evidence type="ECO:0000256" key="3">
    <source>
        <dbReference type="ARBA" id="ARBA00023125"/>
    </source>
</evidence>
<accession>A0A853B282</accession>
<dbReference type="SUPFAM" id="SSF46894">
    <property type="entry name" value="C-terminal effector domain of the bipartite response regulators"/>
    <property type="match status" value="1"/>
</dbReference>
<dbReference type="CDD" id="cd06170">
    <property type="entry name" value="LuxR_C_like"/>
    <property type="match status" value="1"/>
</dbReference>
<dbReference type="PANTHER" id="PTHR43214">
    <property type="entry name" value="TWO-COMPONENT RESPONSE REGULATOR"/>
    <property type="match status" value="1"/>
</dbReference>
<evidence type="ECO:0000256" key="4">
    <source>
        <dbReference type="ARBA" id="ARBA00023163"/>
    </source>
</evidence>
<dbReference type="GO" id="GO:0006355">
    <property type="term" value="P:regulation of DNA-templated transcription"/>
    <property type="evidence" value="ECO:0007669"/>
    <property type="project" value="InterPro"/>
</dbReference>
<gene>
    <name evidence="8" type="ORF">HNR02_002247</name>
</gene>
<organism evidence="8 9">
    <name type="scientific">Amycolatopsis endophytica</name>
    <dbReference type="NCBI Taxonomy" id="860233"/>
    <lineage>
        <taxon>Bacteria</taxon>
        <taxon>Bacillati</taxon>
        <taxon>Actinomycetota</taxon>
        <taxon>Actinomycetes</taxon>
        <taxon>Pseudonocardiales</taxon>
        <taxon>Pseudonocardiaceae</taxon>
        <taxon>Amycolatopsis</taxon>
    </lineage>
</organism>
<dbReference type="PROSITE" id="PS50043">
    <property type="entry name" value="HTH_LUXR_2"/>
    <property type="match status" value="1"/>
</dbReference>
<dbReference type="PROSITE" id="PS00622">
    <property type="entry name" value="HTH_LUXR_1"/>
    <property type="match status" value="1"/>
</dbReference>
<evidence type="ECO:0000256" key="1">
    <source>
        <dbReference type="ARBA" id="ARBA00022553"/>
    </source>
</evidence>
<dbReference type="Gene3D" id="3.40.50.2300">
    <property type="match status" value="1"/>
</dbReference>
<name>A0A853B282_9PSEU</name>